<keyword evidence="3" id="KW-1185">Reference proteome</keyword>
<comment type="caution">
    <text evidence="2">The sequence shown here is derived from an EMBL/GenBank/DDBJ whole genome shotgun (WGS) entry which is preliminary data.</text>
</comment>
<keyword evidence="1" id="KW-0732">Signal</keyword>
<protein>
    <submittedName>
        <fullName evidence="2">PEP-CTERM sorting domain-containing protein</fullName>
    </submittedName>
</protein>
<accession>A0A5M6CZ04</accession>
<evidence type="ECO:0000313" key="2">
    <source>
        <dbReference type="EMBL" id="KAA5540458.1"/>
    </source>
</evidence>
<feature type="signal peptide" evidence="1">
    <location>
        <begin position="1"/>
        <end position="21"/>
    </location>
</feature>
<proteinExistence type="predicted"/>
<gene>
    <name evidence="2" type="ORF">FYK55_20825</name>
</gene>
<evidence type="ECO:0000313" key="3">
    <source>
        <dbReference type="Proteomes" id="UP000324479"/>
    </source>
</evidence>
<sequence length="183" mass="19016">MMSFRILAVLLTGLLCGQAGAGFVISVDPADLVFTGPGLHEVDLTMSYDGSGEDTFNGIQIDITDAANAPVVQGDVPTGFTGVVVASNVNSGDRFALGDLLNFTVPTAPGELLTTLTFDVQDNQAFTIGLELQSLTRDSVMVDDPVTLPSSFTVSPVTAVPEPSCAFLLAAAVGIGAHRRRRS</sequence>
<dbReference type="Proteomes" id="UP000324479">
    <property type="component" value="Unassembled WGS sequence"/>
</dbReference>
<feature type="chain" id="PRO_5024281355" evidence="1">
    <location>
        <begin position="22"/>
        <end position="183"/>
    </location>
</feature>
<organism evidence="2 3">
    <name type="scientific">Roseiconus nitratireducens</name>
    <dbReference type="NCBI Taxonomy" id="2605748"/>
    <lineage>
        <taxon>Bacteria</taxon>
        <taxon>Pseudomonadati</taxon>
        <taxon>Planctomycetota</taxon>
        <taxon>Planctomycetia</taxon>
        <taxon>Pirellulales</taxon>
        <taxon>Pirellulaceae</taxon>
        <taxon>Roseiconus</taxon>
    </lineage>
</organism>
<dbReference type="EMBL" id="VWOX01000013">
    <property type="protein sequence ID" value="KAA5540458.1"/>
    <property type="molecule type" value="Genomic_DNA"/>
</dbReference>
<evidence type="ECO:0000256" key="1">
    <source>
        <dbReference type="SAM" id="SignalP"/>
    </source>
</evidence>
<dbReference type="AlphaFoldDB" id="A0A5M6CZ04"/>
<name>A0A5M6CZ04_9BACT</name>
<dbReference type="RefSeq" id="WP_150078443.1">
    <property type="nucleotide sequence ID" value="NZ_VWOX01000013.1"/>
</dbReference>
<dbReference type="InterPro" id="IPR013424">
    <property type="entry name" value="Ice-binding_C"/>
</dbReference>
<reference evidence="2 3" key="1">
    <citation type="submission" date="2019-08" db="EMBL/GenBank/DDBJ databases">
        <authorList>
            <person name="Dhanesh K."/>
            <person name="Kumar G."/>
            <person name="Sasikala C."/>
            <person name="Venkata Ramana C."/>
        </authorList>
    </citation>
    <scope>NUCLEOTIDE SEQUENCE [LARGE SCALE GENOMIC DNA]</scope>
    <source>
        <strain evidence="2 3">JC645</strain>
    </source>
</reference>
<dbReference type="NCBIfam" id="TIGR02595">
    <property type="entry name" value="PEP_CTERM"/>
    <property type="match status" value="1"/>
</dbReference>